<dbReference type="AlphaFoldDB" id="K0S8Q2"/>
<keyword evidence="4" id="KW-1185">Reference proteome</keyword>
<evidence type="ECO:0000256" key="1">
    <source>
        <dbReference type="SAM" id="MobiDB-lite"/>
    </source>
</evidence>
<dbReference type="EMBL" id="AGNL01028910">
    <property type="protein sequence ID" value="EJK57251.1"/>
    <property type="molecule type" value="Genomic_DNA"/>
</dbReference>
<reference evidence="3 4" key="1">
    <citation type="journal article" date="2012" name="Genome Biol.">
        <title>Genome and low-iron response of an oceanic diatom adapted to chronic iron limitation.</title>
        <authorList>
            <person name="Lommer M."/>
            <person name="Specht M."/>
            <person name="Roy A.S."/>
            <person name="Kraemer L."/>
            <person name="Andreson R."/>
            <person name="Gutowska M.A."/>
            <person name="Wolf J."/>
            <person name="Bergner S.V."/>
            <person name="Schilhabel M.B."/>
            <person name="Klostermeier U.C."/>
            <person name="Beiko R.G."/>
            <person name="Rosenstiel P."/>
            <person name="Hippler M."/>
            <person name="Laroche J."/>
        </authorList>
    </citation>
    <scope>NUCLEOTIDE SEQUENCE [LARGE SCALE GENOMIC DNA]</scope>
    <source>
        <strain evidence="3 4">CCMP1005</strain>
    </source>
</reference>
<gene>
    <name evidence="3" type="ORF">THAOC_22730</name>
</gene>
<feature type="transmembrane region" description="Helical" evidence="2">
    <location>
        <begin position="38"/>
        <end position="60"/>
    </location>
</feature>
<feature type="region of interest" description="Disordered" evidence="1">
    <location>
        <begin position="132"/>
        <end position="153"/>
    </location>
</feature>
<organism evidence="3 4">
    <name type="scientific">Thalassiosira oceanica</name>
    <name type="common">Marine diatom</name>
    <dbReference type="NCBI Taxonomy" id="159749"/>
    <lineage>
        <taxon>Eukaryota</taxon>
        <taxon>Sar</taxon>
        <taxon>Stramenopiles</taxon>
        <taxon>Ochrophyta</taxon>
        <taxon>Bacillariophyta</taxon>
        <taxon>Coscinodiscophyceae</taxon>
        <taxon>Thalassiosirophycidae</taxon>
        <taxon>Thalassiosirales</taxon>
        <taxon>Thalassiosiraceae</taxon>
        <taxon>Thalassiosira</taxon>
    </lineage>
</organism>
<accession>K0S8Q2</accession>
<keyword evidence="2" id="KW-0812">Transmembrane</keyword>
<proteinExistence type="predicted"/>
<evidence type="ECO:0000313" key="3">
    <source>
        <dbReference type="EMBL" id="EJK57251.1"/>
    </source>
</evidence>
<keyword evidence="2" id="KW-1133">Transmembrane helix</keyword>
<evidence type="ECO:0000256" key="2">
    <source>
        <dbReference type="SAM" id="Phobius"/>
    </source>
</evidence>
<protein>
    <submittedName>
        <fullName evidence="3">Uncharacterized protein</fullName>
    </submittedName>
</protein>
<dbReference type="eggNOG" id="ENOG502T0GN">
    <property type="taxonomic scope" value="Eukaryota"/>
</dbReference>
<name>K0S8Q2_THAOC</name>
<comment type="caution">
    <text evidence="3">The sequence shown here is derived from an EMBL/GenBank/DDBJ whole genome shotgun (WGS) entry which is preliminary data.</text>
</comment>
<dbReference type="Proteomes" id="UP000266841">
    <property type="component" value="Unassembled WGS sequence"/>
</dbReference>
<keyword evidence="2" id="KW-0472">Membrane</keyword>
<evidence type="ECO:0000313" key="4">
    <source>
        <dbReference type="Proteomes" id="UP000266841"/>
    </source>
</evidence>
<feature type="transmembrane region" description="Helical" evidence="2">
    <location>
        <begin position="80"/>
        <end position="97"/>
    </location>
</feature>
<dbReference type="OMA" id="GMYFAYL"/>
<dbReference type="OrthoDB" id="43619at2759"/>
<sequence length="153" mass="17404">MPAADKANTAAFAKHVKAQQETRENEKKSAKMSLMARFVLFLCLPTFMGMCGLGVSYLKTMRSSYGKDEKPHEVSFDNDFVMPFLLSLALVVVLGMQTKGFTTSERKGAFQWPKARVVKKIRRERKVVDEHGNTIRTERLDENGNVEDDKKDR</sequence>